<dbReference type="InterPro" id="IPR001789">
    <property type="entry name" value="Sig_transdc_resp-reg_receiver"/>
</dbReference>
<dbReference type="Gene3D" id="3.40.50.2300">
    <property type="match status" value="1"/>
</dbReference>
<dbReference type="RefSeq" id="WP_118497556.1">
    <property type="nucleotide sequence ID" value="NZ_JAJEQF010000004.1"/>
</dbReference>
<dbReference type="InterPro" id="IPR011006">
    <property type="entry name" value="CheY-like_superfamily"/>
</dbReference>
<evidence type="ECO:0000313" key="7">
    <source>
        <dbReference type="EMBL" id="MCC2166684.1"/>
    </source>
</evidence>
<gene>
    <name evidence="7" type="ORF">LKD45_03035</name>
</gene>
<comment type="function">
    <text evidence="4">May play the central regulatory role in sporulation. It may be an element of the effector pathway responsible for the activation of sporulation genes in response to nutritional stress. Spo0A may act in concert with spo0H (a sigma factor) to control the expression of some genes that are critical to the sporulation process.</text>
</comment>
<feature type="modified residue" description="4-aspartylphosphate" evidence="5">
    <location>
        <position position="55"/>
    </location>
</feature>
<protein>
    <recommendedName>
        <fullName evidence="1">Stage 0 sporulation protein A homolog</fullName>
    </recommendedName>
</protein>
<dbReference type="CDD" id="cd17536">
    <property type="entry name" value="REC_YesN-like"/>
    <property type="match status" value="1"/>
</dbReference>
<dbReference type="SMART" id="SM00448">
    <property type="entry name" value="REC"/>
    <property type="match status" value="1"/>
</dbReference>
<dbReference type="GO" id="GO:0000160">
    <property type="term" value="P:phosphorelay signal transduction system"/>
    <property type="evidence" value="ECO:0007669"/>
    <property type="project" value="InterPro"/>
</dbReference>
<dbReference type="EMBL" id="JAJEQF010000004">
    <property type="protein sequence ID" value="MCC2166684.1"/>
    <property type="molecule type" value="Genomic_DNA"/>
</dbReference>
<feature type="domain" description="Response regulatory" evidence="6">
    <location>
        <begin position="3"/>
        <end position="120"/>
    </location>
</feature>
<proteinExistence type="predicted"/>
<evidence type="ECO:0000256" key="5">
    <source>
        <dbReference type="PROSITE-ProRule" id="PRU00169"/>
    </source>
</evidence>
<keyword evidence="8" id="KW-1185">Reference proteome</keyword>
<evidence type="ECO:0000256" key="1">
    <source>
        <dbReference type="ARBA" id="ARBA00018672"/>
    </source>
</evidence>
<dbReference type="Pfam" id="PF00072">
    <property type="entry name" value="Response_reg"/>
    <property type="match status" value="1"/>
</dbReference>
<dbReference type="InterPro" id="IPR051552">
    <property type="entry name" value="HptR"/>
</dbReference>
<dbReference type="GO" id="GO:0003677">
    <property type="term" value="F:DNA binding"/>
    <property type="evidence" value="ECO:0007669"/>
    <property type="project" value="UniProtKB-KW"/>
</dbReference>
<name>A0AAE3DLQ8_9FIRM</name>
<evidence type="ECO:0000313" key="8">
    <source>
        <dbReference type="Proteomes" id="UP001199355"/>
    </source>
</evidence>
<comment type="caution">
    <text evidence="7">The sequence shown here is derived from an EMBL/GenBank/DDBJ whole genome shotgun (WGS) entry which is preliminary data.</text>
</comment>
<dbReference type="Proteomes" id="UP001199355">
    <property type="component" value="Unassembled WGS sequence"/>
</dbReference>
<organism evidence="7 8">
    <name type="scientific">Gallintestinimicrobium propionicum</name>
    <dbReference type="NCBI Taxonomy" id="2981770"/>
    <lineage>
        <taxon>Bacteria</taxon>
        <taxon>Bacillati</taxon>
        <taxon>Bacillota</taxon>
        <taxon>Clostridia</taxon>
        <taxon>Lachnospirales</taxon>
        <taxon>Lachnospiraceae</taxon>
        <taxon>Gallintestinimicrobium</taxon>
    </lineage>
</organism>
<dbReference type="AlphaFoldDB" id="A0AAE3DLQ8"/>
<dbReference type="SUPFAM" id="SSF52172">
    <property type="entry name" value="CheY-like"/>
    <property type="match status" value="1"/>
</dbReference>
<dbReference type="PANTHER" id="PTHR42713">
    <property type="entry name" value="HISTIDINE KINASE-RELATED"/>
    <property type="match status" value="1"/>
</dbReference>
<evidence type="ECO:0000259" key="6">
    <source>
        <dbReference type="PROSITE" id="PS50110"/>
    </source>
</evidence>
<reference evidence="7 8" key="1">
    <citation type="submission" date="2021-10" db="EMBL/GenBank/DDBJ databases">
        <title>Anaerobic single-cell dispensing facilitates the cultivation of human gut bacteria.</title>
        <authorList>
            <person name="Afrizal A."/>
        </authorList>
    </citation>
    <scope>NUCLEOTIDE SEQUENCE [LARGE SCALE GENOMIC DNA]</scope>
    <source>
        <strain evidence="7 8">CLA-AA-H244</strain>
    </source>
</reference>
<evidence type="ECO:0000256" key="2">
    <source>
        <dbReference type="ARBA" id="ARBA00022490"/>
    </source>
</evidence>
<accession>A0AAE3DLQ8</accession>
<dbReference type="PROSITE" id="PS50110">
    <property type="entry name" value="RESPONSE_REGULATORY"/>
    <property type="match status" value="1"/>
</dbReference>
<keyword evidence="5" id="KW-0597">Phosphoprotein</keyword>
<evidence type="ECO:0000256" key="4">
    <source>
        <dbReference type="ARBA" id="ARBA00024867"/>
    </source>
</evidence>
<keyword evidence="2" id="KW-0963">Cytoplasm</keyword>
<dbReference type="PANTHER" id="PTHR42713:SF3">
    <property type="entry name" value="TRANSCRIPTIONAL REGULATORY PROTEIN HPTR"/>
    <property type="match status" value="1"/>
</dbReference>
<sequence>MFRLLIVDDEYYVRVGIKSAIDWSEIGVEVVGEAADGEEALEMALSSRPDIILTDVRMPFMDGLTLMERLRSKMPECGFIVLSGHNEFEYARQAIRQGAFAYLLKPIDRQELKDTVFAAMKKMQDNRSAREYYEVLSGEYFELQQRFLQSLLKIS</sequence>
<keyword evidence="3" id="KW-0238">DNA-binding</keyword>
<evidence type="ECO:0000256" key="3">
    <source>
        <dbReference type="ARBA" id="ARBA00023125"/>
    </source>
</evidence>